<keyword evidence="4" id="KW-0539">Nucleus</keyword>
<dbReference type="AlphaFoldDB" id="A0ABD1U2A7"/>
<dbReference type="InterPro" id="IPR044799">
    <property type="entry name" value="SOG1-like"/>
</dbReference>
<keyword evidence="1" id="KW-0805">Transcription regulation</keyword>
<evidence type="ECO:0000259" key="5">
    <source>
        <dbReference type="PROSITE" id="PS51005"/>
    </source>
</evidence>
<dbReference type="InterPro" id="IPR003441">
    <property type="entry name" value="NAC-dom"/>
</dbReference>
<dbReference type="PANTHER" id="PTHR31079:SF9">
    <property type="entry name" value="SUPPRESSOR OF GAMMA RESPONSE 1"/>
    <property type="match status" value="1"/>
</dbReference>
<evidence type="ECO:0000256" key="4">
    <source>
        <dbReference type="ARBA" id="ARBA00023242"/>
    </source>
</evidence>
<keyword evidence="3" id="KW-0804">Transcription</keyword>
<proteinExistence type="predicted"/>
<dbReference type="Pfam" id="PF02365">
    <property type="entry name" value="NAM"/>
    <property type="match status" value="1"/>
</dbReference>
<keyword evidence="2" id="KW-0238">DNA-binding</keyword>
<protein>
    <submittedName>
        <fullName evidence="6">NAC domain-containing protein 8</fullName>
    </submittedName>
</protein>
<comment type="caution">
    <text evidence="6">The sequence shown here is derived from an EMBL/GenBank/DDBJ whole genome shotgun (WGS) entry which is preliminary data.</text>
</comment>
<evidence type="ECO:0000256" key="3">
    <source>
        <dbReference type="ARBA" id="ARBA00023163"/>
    </source>
</evidence>
<name>A0ABD1U2A7_9LAMI</name>
<dbReference type="Proteomes" id="UP001604336">
    <property type="component" value="Unassembled WGS sequence"/>
</dbReference>
<organism evidence="6 7">
    <name type="scientific">Abeliophyllum distichum</name>
    <dbReference type="NCBI Taxonomy" id="126358"/>
    <lineage>
        <taxon>Eukaryota</taxon>
        <taxon>Viridiplantae</taxon>
        <taxon>Streptophyta</taxon>
        <taxon>Embryophyta</taxon>
        <taxon>Tracheophyta</taxon>
        <taxon>Spermatophyta</taxon>
        <taxon>Magnoliopsida</taxon>
        <taxon>eudicotyledons</taxon>
        <taxon>Gunneridae</taxon>
        <taxon>Pentapetalae</taxon>
        <taxon>asterids</taxon>
        <taxon>lamiids</taxon>
        <taxon>Lamiales</taxon>
        <taxon>Oleaceae</taxon>
        <taxon>Forsythieae</taxon>
        <taxon>Abeliophyllum</taxon>
    </lineage>
</organism>
<sequence length="259" mass="28992">MAGPSWLVDSNRIATKIRSASGASDPGKVNWQSNPTKSCPNCQYIIDNSDVVHQWPGLPRGVKFDPSDQEIIFHLLAKVGVGNSKPHPFIDEFIPTVDEDDGICYTHPQYLPGVKQDGSVSHFFHRAIKAYNTGTRKRRKIHDVNIGDVRWHKTGRTKPVFLDGVQRGCKKIMVLYVSPVRGGKAEKTNWQQQVKQSEKSEEAVCESIDVVVAKVDPVTPKSVTPEPPYSERRYSNIEMGEESSVPSVHGKFIIGYFFD</sequence>
<dbReference type="PROSITE" id="PS51005">
    <property type="entry name" value="NAC"/>
    <property type="match status" value="1"/>
</dbReference>
<dbReference type="EMBL" id="JBFOLK010000004">
    <property type="protein sequence ID" value="KAL2519136.1"/>
    <property type="molecule type" value="Genomic_DNA"/>
</dbReference>
<dbReference type="InterPro" id="IPR036093">
    <property type="entry name" value="NAC_dom_sf"/>
</dbReference>
<dbReference type="Gene3D" id="2.170.150.80">
    <property type="entry name" value="NAC domain"/>
    <property type="match status" value="1"/>
</dbReference>
<feature type="domain" description="NAC" evidence="5">
    <location>
        <begin position="58"/>
        <end position="218"/>
    </location>
</feature>
<evidence type="ECO:0000313" key="7">
    <source>
        <dbReference type="Proteomes" id="UP001604336"/>
    </source>
</evidence>
<dbReference type="GO" id="GO:0003677">
    <property type="term" value="F:DNA binding"/>
    <property type="evidence" value="ECO:0007669"/>
    <property type="project" value="UniProtKB-KW"/>
</dbReference>
<evidence type="ECO:0000256" key="2">
    <source>
        <dbReference type="ARBA" id="ARBA00023125"/>
    </source>
</evidence>
<dbReference type="PANTHER" id="PTHR31079">
    <property type="entry name" value="NAC DOMAIN-CONTAINING PROTEIN 73"/>
    <property type="match status" value="1"/>
</dbReference>
<accession>A0ABD1U2A7</accession>
<dbReference type="SUPFAM" id="SSF101941">
    <property type="entry name" value="NAC domain"/>
    <property type="match status" value="1"/>
</dbReference>
<keyword evidence="7" id="KW-1185">Reference proteome</keyword>
<evidence type="ECO:0000313" key="6">
    <source>
        <dbReference type="EMBL" id="KAL2519136.1"/>
    </source>
</evidence>
<evidence type="ECO:0000256" key="1">
    <source>
        <dbReference type="ARBA" id="ARBA00023015"/>
    </source>
</evidence>
<gene>
    <name evidence="6" type="ORF">Adt_15383</name>
</gene>
<reference evidence="7" key="1">
    <citation type="submission" date="2024-07" db="EMBL/GenBank/DDBJ databases">
        <title>Two chromosome-level genome assemblies of Korean endemic species Abeliophyllum distichum and Forsythia ovata (Oleaceae).</title>
        <authorList>
            <person name="Jang H."/>
        </authorList>
    </citation>
    <scope>NUCLEOTIDE SEQUENCE [LARGE SCALE GENOMIC DNA]</scope>
</reference>